<name>A0ABW9FDQ8_9NOCA</name>
<sequence>MSSSSLRRVATVVAIAGTAILVSPAMSSAASGSLGGSLGSSSGSLGSVSGSLGSSSDEPAGGFTCDALSTEPTPAGWGVPFEDEKGQEAAYSADTVLDENGSLELAVTGPSDRTAWYHEAGGVALADVISKDIGFAEKAATSTASFQIRLLGTTGGKFDNGFTTLVWVAEPGATVAEGATHEQIQKGLWWSTQNIDGAEDRVPTTLAAISEANPNATVEHYGVSVGSGSAATSTLVDAVQFNGCTTDFAKNDPEPAGAGSLGSLGSLGNLFGSVSS</sequence>
<organism evidence="3 4">
    <name type="scientific">Rhodococcus parequi</name>
    <dbReference type="NCBI Taxonomy" id="3137122"/>
    <lineage>
        <taxon>Bacteria</taxon>
        <taxon>Bacillati</taxon>
        <taxon>Actinomycetota</taxon>
        <taxon>Actinomycetes</taxon>
        <taxon>Mycobacteriales</taxon>
        <taxon>Nocardiaceae</taxon>
        <taxon>Rhodococcus</taxon>
    </lineage>
</organism>
<accession>A0ABW9FDQ8</accession>
<evidence type="ECO:0000313" key="4">
    <source>
        <dbReference type="Proteomes" id="UP001629745"/>
    </source>
</evidence>
<feature type="region of interest" description="Disordered" evidence="1">
    <location>
        <begin position="47"/>
        <end position="69"/>
    </location>
</feature>
<dbReference type="RefSeq" id="WP_420164039.1">
    <property type="nucleotide sequence ID" value="NZ_JBDLNV010000003.1"/>
</dbReference>
<protein>
    <recommendedName>
        <fullName evidence="5">Secreted protein</fullName>
    </recommendedName>
</protein>
<evidence type="ECO:0000256" key="2">
    <source>
        <dbReference type="SAM" id="SignalP"/>
    </source>
</evidence>
<gene>
    <name evidence="3" type="ORF">ABEU20_002031</name>
</gene>
<evidence type="ECO:0000313" key="3">
    <source>
        <dbReference type="EMBL" id="MFM1723464.1"/>
    </source>
</evidence>
<feature type="signal peptide" evidence="2">
    <location>
        <begin position="1"/>
        <end position="29"/>
    </location>
</feature>
<feature type="chain" id="PRO_5045066523" description="Secreted protein" evidence="2">
    <location>
        <begin position="30"/>
        <end position="276"/>
    </location>
</feature>
<proteinExistence type="predicted"/>
<evidence type="ECO:0000256" key="1">
    <source>
        <dbReference type="SAM" id="MobiDB-lite"/>
    </source>
</evidence>
<dbReference type="EMBL" id="JBDLNV010000003">
    <property type="protein sequence ID" value="MFM1723464.1"/>
    <property type="molecule type" value="Genomic_DNA"/>
</dbReference>
<reference evidence="3 4" key="1">
    <citation type="submission" date="2023-11" db="EMBL/GenBank/DDBJ databases">
        <authorList>
            <person name="Val-Calvo J."/>
            <person name="Scortti M."/>
            <person name="Vazquez-Boland J."/>
        </authorList>
    </citation>
    <scope>NUCLEOTIDE SEQUENCE [LARGE SCALE GENOMIC DNA]</scope>
    <source>
        <strain evidence="3 4">PAM 2766</strain>
    </source>
</reference>
<keyword evidence="2" id="KW-0732">Signal</keyword>
<evidence type="ECO:0008006" key="5">
    <source>
        <dbReference type="Google" id="ProtNLM"/>
    </source>
</evidence>
<keyword evidence="4" id="KW-1185">Reference proteome</keyword>
<feature type="compositionally biased region" description="Low complexity" evidence="1">
    <location>
        <begin position="47"/>
        <end position="56"/>
    </location>
</feature>
<dbReference type="Proteomes" id="UP001629745">
    <property type="component" value="Unassembled WGS sequence"/>
</dbReference>
<comment type="caution">
    <text evidence="3">The sequence shown here is derived from an EMBL/GenBank/DDBJ whole genome shotgun (WGS) entry which is preliminary data.</text>
</comment>